<dbReference type="Pfam" id="PF12532">
    <property type="entry name" value="DUF3732"/>
    <property type="match status" value="1"/>
</dbReference>
<comment type="caution">
    <text evidence="2">The sequence shown here is derived from an EMBL/GenBank/DDBJ whole genome shotgun (WGS) entry which is preliminary data.</text>
</comment>
<evidence type="ECO:0000313" key="3">
    <source>
        <dbReference type="Proteomes" id="UP000547879"/>
    </source>
</evidence>
<name>A0A7X0CZ78_9HYPH</name>
<dbReference type="InterPro" id="IPR022205">
    <property type="entry name" value="DUF3732"/>
</dbReference>
<dbReference type="EMBL" id="JACHEG010000001">
    <property type="protein sequence ID" value="MBB6161201.1"/>
    <property type="molecule type" value="Genomic_DNA"/>
</dbReference>
<dbReference type="InterPro" id="IPR027417">
    <property type="entry name" value="P-loop_NTPase"/>
</dbReference>
<gene>
    <name evidence="2" type="ORF">HNQ72_000998</name>
</gene>
<sequence>MRIKSIHLYSGDGRRRDVVFHDGLNIITGRSSTGKSALSEIIEYCMGRSTFLVPEGAIQDRVAWYAVIYRFIGEEVLVAKPAPKPGVASCSIAMVRRGAVVEAPEADELAVNNNDDGVVALLSSLVGIPDNVTDVPIDHSRASFEATIQHTVYYLFQKQEFVTSKTQLFYRQNEDHQPQTIRDTMPIILGVSGKDKFLIDTQLRAANRELRITTKLVQQARDASAGMETKAVGLVSEARGVGILPSVEVGGDVISLLRQALSWRPTTIPEDDGQRVSAIEQDITELREQRRAMEDRIKGAQQFAGQSRSFESEVSEQQDRLTSIKALPRNVATGEWQWPFAEKDLGMATPVAEALLSELHSLDREMTAVTGERPVLDAYLAKQVADSSVITGRIAEREVELAAAIAASEILEEMGSRNNAAARVVGRISLFLENLVPDEELTRLVNEERRLRRRVQELEERLGADDSDTRLQAALSNIAQHMSGYIRELGGEFGEFPARLDLRALTVVIDRPGRPVYMYKSGGGANHLAYHLAAMLAFHRFTSQYNLPVPRFMLIDQPTQVYFPSEASYKSVGGTVDETEQGDVDLEAVRKLFALLSRFAMEDAPGFQLIVSEHANLRDEWFQAALVEDPWTKPPALVPDDWPNLPIAQIDR</sequence>
<evidence type="ECO:0008006" key="4">
    <source>
        <dbReference type="Google" id="ProtNLM"/>
    </source>
</evidence>
<proteinExistence type="predicted"/>
<keyword evidence="1" id="KW-0175">Coiled coil</keyword>
<protein>
    <recommendedName>
        <fullName evidence="4">DUF3732 domain-containing protein</fullName>
    </recommendedName>
</protein>
<feature type="coiled-coil region" evidence="1">
    <location>
        <begin position="276"/>
        <end position="303"/>
    </location>
</feature>
<dbReference type="Gene3D" id="3.40.50.300">
    <property type="entry name" value="P-loop containing nucleotide triphosphate hydrolases"/>
    <property type="match status" value="1"/>
</dbReference>
<accession>A0A7X0CZ78</accession>
<keyword evidence="3" id="KW-1185">Reference proteome</keyword>
<dbReference type="SUPFAM" id="SSF52540">
    <property type="entry name" value="P-loop containing nucleoside triphosphate hydrolases"/>
    <property type="match status" value="1"/>
</dbReference>
<dbReference type="AlphaFoldDB" id="A0A7X0CZ78"/>
<dbReference type="RefSeq" id="WP_183990082.1">
    <property type="nucleotide sequence ID" value="NZ_BMHW01000001.1"/>
</dbReference>
<reference evidence="2 3" key="1">
    <citation type="submission" date="2020-08" db="EMBL/GenBank/DDBJ databases">
        <title>Genomic Encyclopedia of Type Strains, Phase IV (KMG-IV): sequencing the most valuable type-strain genomes for metagenomic binning, comparative biology and taxonomic classification.</title>
        <authorList>
            <person name="Goeker M."/>
        </authorList>
    </citation>
    <scope>NUCLEOTIDE SEQUENCE [LARGE SCALE GENOMIC DNA]</scope>
    <source>
        <strain evidence="2 3">DSM 100734</strain>
    </source>
</reference>
<evidence type="ECO:0000313" key="2">
    <source>
        <dbReference type="EMBL" id="MBB6161201.1"/>
    </source>
</evidence>
<dbReference type="Proteomes" id="UP000547879">
    <property type="component" value="Unassembled WGS sequence"/>
</dbReference>
<evidence type="ECO:0000256" key="1">
    <source>
        <dbReference type="SAM" id="Coils"/>
    </source>
</evidence>
<organism evidence="2 3">
    <name type="scientific">Rhizobium wenxiniae</name>
    <dbReference type="NCBI Taxonomy" id="1737357"/>
    <lineage>
        <taxon>Bacteria</taxon>
        <taxon>Pseudomonadati</taxon>
        <taxon>Pseudomonadota</taxon>
        <taxon>Alphaproteobacteria</taxon>
        <taxon>Hyphomicrobiales</taxon>
        <taxon>Rhizobiaceae</taxon>
        <taxon>Rhizobium/Agrobacterium group</taxon>
        <taxon>Rhizobium</taxon>
    </lineage>
</organism>